<feature type="compositionally biased region" description="Basic and acidic residues" evidence="1">
    <location>
        <begin position="71"/>
        <end position="123"/>
    </location>
</feature>
<gene>
    <name evidence="2" type="ORF">KC01_LOCUS3626</name>
</gene>
<accession>A0AAV2J8Q3</accession>
<dbReference type="Proteomes" id="UP001497482">
    <property type="component" value="Chromosome 10"/>
</dbReference>
<evidence type="ECO:0000313" key="2">
    <source>
        <dbReference type="EMBL" id="CAL1571519.1"/>
    </source>
</evidence>
<feature type="compositionally biased region" description="Basic and acidic residues" evidence="1">
    <location>
        <begin position="211"/>
        <end position="229"/>
    </location>
</feature>
<feature type="region of interest" description="Disordered" evidence="1">
    <location>
        <begin position="1"/>
        <end position="360"/>
    </location>
</feature>
<name>A0AAV2J8Q3_KNICA</name>
<dbReference type="AlphaFoldDB" id="A0AAV2J8Q3"/>
<reference evidence="2 3" key="1">
    <citation type="submission" date="2024-04" db="EMBL/GenBank/DDBJ databases">
        <authorList>
            <person name="Waldvogel A.-M."/>
            <person name="Schoenle A."/>
        </authorList>
    </citation>
    <scope>NUCLEOTIDE SEQUENCE [LARGE SCALE GENOMIC DNA]</scope>
</reference>
<feature type="compositionally biased region" description="Basic and acidic residues" evidence="1">
    <location>
        <begin position="258"/>
        <end position="280"/>
    </location>
</feature>
<feature type="compositionally biased region" description="Basic and acidic residues" evidence="1">
    <location>
        <begin position="138"/>
        <end position="149"/>
    </location>
</feature>
<feature type="compositionally biased region" description="Acidic residues" evidence="1">
    <location>
        <begin position="40"/>
        <end position="50"/>
    </location>
</feature>
<keyword evidence="3" id="KW-1185">Reference proteome</keyword>
<feature type="compositionally biased region" description="Basic and acidic residues" evidence="1">
    <location>
        <begin position="237"/>
        <end position="249"/>
    </location>
</feature>
<sequence>MLRRTPRSYDEKEWTVPKGRQQRKSWGQRKRQPARRKEPEEGEAVGEAEEPTTIGHVTDGAQGETGQRGNGEGREMGESNDREIRDREAGWEGRTKVEVREKDKVGVGDTKTESKERVGKRGLTEQGGLDTSGTSKRGPADKRNVDRGDRKRRRGGPPTWRTDRTYRTEGGRSEAKAVATEREAREVEYGTAKQEAGGVQERGGPQRQQGKMREGTLRWRKRVREEVPGRRRKGKRTHENGNKREDQRTPRGPATVQEKQRREGWAAYNERGRVIREPVKGGKGKTTGTGREPWTGSRNARPRCSEDRNKKRGTRSAEAQVRGTTETLKRSEDPERTQDTPCQTPKEETDGKSANVECAR</sequence>
<organism evidence="2 3">
    <name type="scientific">Knipowitschia caucasica</name>
    <name type="common">Caucasian dwarf goby</name>
    <name type="synonym">Pomatoschistus caucasicus</name>
    <dbReference type="NCBI Taxonomy" id="637954"/>
    <lineage>
        <taxon>Eukaryota</taxon>
        <taxon>Metazoa</taxon>
        <taxon>Chordata</taxon>
        <taxon>Craniata</taxon>
        <taxon>Vertebrata</taxon>
        <taxon>Euteleostomi</taxon>
        <taxon>Actinopterygii</taxon>
        <taxon>Neopterygii</taxon>
        <taxon>Teleostei</taxon>
        <taxon>Neoteleostei</taxon>
        <taxon>Acanthomorphata</taxon>
        <taxon>Gobiaria</taxon>
        <taxon>Gobiiformes</taxon>
        <taxon>Gobioidei</taxon>
        <taxon>Gobiidae</taxon>
        <taxon>Gobiinae</taxon>
        <taxon>Knipowitschia</taxon>
    </lineage>
</organism>
<feature type="compositionally biased region" description="Basic residues" evidence="1">
    <location>
        <begin position="20"/>
        <end position="34"/>
    </location>
</feature>
<evidence type="ECO:0000313" key="3">
    <source>
        <dbReference type="Proteomes" id="UP001497482"/>
    </source>
</evidence>
<protein>
    <submittedName>
        <fullName evidence="2">Uncharacterized protein</fullName>
    </submittedName>
</protein>
<proteinExistence type="predicted"/>
<evidence type="ECO:0000256" key="1">
    <source>
        <dbReference type="SAM" id="MobiDB-lite"/>
    </source>
</evidence>
<feature type="compositionally biased region" description="Basic and acidic residues" evidence="1">
    <location>
        <begin position="161"/>
        <end position="188"/>
    </location>
</feature>
<dbReference type="EMBL" id="OZ035832">
    <property type="protein sequence ID" value="CAL1571519.1"/>
    <property type="molecule type" value="Genomic_DNA"/>
</dbReference>
<feature type="compositionally biased region" description="Basic and acidic residues" evidence="1">
    <location>
        <begin position="327"/>
        <end position="338"/>
    </location>
</feature>